<accession>A0ABU5DY67</accession>
<evidence type="ECO:0000313" key="2">
    <source>
        <dbReference type="EMBL" id="MDY0872220.1"/>
    </source>
</evidence>
<evidence type="ECO:0000313" key="3">
    <source>
        <dbReference type="Proteomes" id="UP001271769"/>
    </source>
</evidence>
<organism evidence="2 3">
    <name type="scientific">Dongia rigui</name>
    <dbReference type="NCBI Taxonomy" id="940149"/>
    <lineage>
        <taxon>Bacteria</taxon>
        <taxon>Pseudomonadati</taxon>
        <taxon>Pseudomonadota</taxon>
        <taxon>Alphaproteobacteria</taxon>
        <taxon>Rhodospirillales</taxon>
        <taxon>Dongiaceae</taxon>
        <taxon>Dongia</taxon>
    </lineage>
</organism>
<sequence length="262" mass="29720">MTYEPLWQSVRRIWLCEGLIDASSRVGMQICSSSIHGLHQRDQELEFRPKRVKVGCNEMFGSLRKPLNRTIGIFVLLALGYWAFDLVILGPAIEHRLPWAVTNEKALLWIGQWIPNLHNHLPKIVEVFGIEGALRYARILTSTTISVIAALIFYAATWSWRPSERLEWVPSRSIGFIERHRAISGIAAVAMTYMLVFGVNPRGSTNGAGILFAATDDPIRMLLSPITTGLLLTLFIANAVEQTHYIRRYEKLHSDHDSRPNF</sequence>
<keyword evidence="1" id="KW-0472">Membrane</keyword>
<dbReference type="EMBL" id="JAXCLX010000001">
    <property type="protein sequence ID" value="MDY0872220.1"/>
    <property type="molecule type" value="Genomic_DNA"/>
</dbReference>
<feature type="transmembrane region" description="Helical" evidence="1">
    <location>
        <begin position="71"/>
        <end position="93"/>
    </location>
</feature>
<proteinExistence type="predicted"/>
<feature type="transmembrane region" description="Helical" evidence="1">
    <location>
        <begin position="181"/>
        <end position="199"/>
    </location>
</feature>
<evidence type="ECO:0000256" key="1">
    <source>
        <dbReference type="SAM" id="Phobius"/>
    </source>
</evidence>
<keyword evidence="1" id="KW-0812">Transmembrane</keyword>
<reference evidence="2 3" key="1">
    <citation type="journal article" date="2013" name="Antonie Van Leeuwenhoek">
        <title>Dongia rigui sp. nov., isolated from freshwater of a large wetland in Korea.</title>
        <authorList>
            <person name="Baik K.S."/>
            <person name="Hwang Y.M."/>
            <person name="Choi J.S."/>
            <person name="Kwon J."/>
            <person name="Seong C.N."/>
        </authorList>
    </citation>
    <scope>NUCLEOTIDE SEQUENCE [LARGE SCALE GENOMIC DNA]</scope>
    <source>
        <strain evidence="2 3">04SU4-P</strain>
    </source>
</reference>
<keyword evidence="3" id="KW-1185">Reference proteome</keyword>
<gene>
    <name evidence="2" type="ORF">SMD31_09810</name>
</gene>
<feature type="transmembrane region" description="Helical" evidence="1">
    <location>
        <begin position="139"/>
        <end position="160"/>
    </location>
</feature>
<dbReference type="RefSeq" id="WP_320500637.1">
    <property type="nucleotide sequence ID" value="NZ_JAXCLX010000001.1"/>
</dbReference>
<comment type="caution">
    <text evidence="2">The sequence shown here is derived from an EMBL/GenBank/DDBJ whole genome shotgun (WGS) entry which is preliminary data.</text>
</comment>
<protein>
    <submittedName>
        <fullName evidence="2">Uncharacterized protein</fullName>
    </submittedName>
</protein>
<name>A0ABU5DY67_9PROT</name>
<dbReference type="Proteomes" id="UP001271769">
    <property type="component" value="Unassembled WGS sequence"/>
</dbReference>
<feature type="transmembrane region" description="Helical" evidence="1">
    <location>
        <begin position="219"/>
        <end position="240"/>
    </location>
</feature>
<keyword evidence="1" id="KW-1133">Transmembrane helix</keyword>